<feature type="domain" description="RelA/SpoT" evidence="2">
    <location>
        <begin position="45"/>
        <end position="187"/>
    </location>
</feature>
<reference evidence="3" key="1">
    <citation type="submission" date="2008-06" db="EMBL/GenBank/DDBJ databases">
        <title>Complete sequence of chromosome of Prosthecochloris aestuarii DSM 271.</title>
        <authorList>
            <consortium name="US DOE Joint Genome Institute"/>
            <person name="Lucas S."/>
            <person name="Copeland A."/>
            <person name="Lapidus A."/>
            <person name="Glavina del Rio T."/>
            <person name="Dalin E."/>
            <person name="Tice H."/>
            <person name="Bruce D."/>
            <person name="Goodwin L."/>
            <person name="Pitluck S."/>
            <person name="Schmutz J."/>
            <person name="Larimer F."/>
            <person name="Land M."/>
            <person name="Hauser L."/>
            <person name="Kyrpides N."/>
            <person name="Anderson I."/>
            <person name="Liu Z."/>
            <person name="Li T."/>
            <person name="Zhao F."/>
            <person name="Overmann J."/>
            <person name="Bryant D.A."/>
            <person name="Richardson P."/>
        </authorList>
    </citation>
    <scope>NUCLEOTIDE SEQUENCE [LARGE SCALE GENOMIC DNA]</scope>
    <source>
        <strain evidence="3">DSM 271</strain>
    </source>
</reference>
<evidence type="ECO:0000313" key="4">
    <source>
        <dbReference type="Proteomes" id="UP000002725"/>
    </source>
</evidence>
<evidence type="ECO:0000259" key="2">
    <source>
        <dbReference type="SMART" id="SM00954"/>
    </source>
</evidence>
<evidence type="ECO:0000256" key="1">
    <source>
        <dbReference type="SAM" id="Coils"/>
    </source>
</evidence>
<dbReference type="SUPFAM" id="SSF81301">
    <property type="entry name" value="Nucleotidyltransferase"/>
    <property type="match status" value="1"/>
</dbReference>
<keyword evidence="4" id="KW-1185">Reference proteome</keyword>
<dbReference type="EMBL" id="CP001108">
    <property type="protein sequence ID" value="ACF45133.1"/>
    <property type="molecule type" value="Genomic_DNA"/>
</dbReference>
<dbReference type="HOGENOM" id="CLU_502230_0_0_10"/>
<dbReference type="eggNOG" id="COG2357">
    <property type="taxonomic scope" value="Bacteria"/>
</dbReference>
<dbReference type="Proteomes" id="UP000002725">
    <property type="component" value="Chromosome"/>
</dbReference>
<sequence>MEGTYWKIKKYLEKVSKELEAVLRDLDDECVKARENGVPIYLTKGRVKTLDSLYLKTKRKGDDYLDITDIAGFRVLCLFEKDLLSVHEFLLRLFNRDYVAKKCIVYNWDELSPFYSELIRRAESVYKRITFPIERKDKISGYRSIHYLVEKETRSRVFKMEVQLRTIAQDVWGEIEHEIAYKKASVRPYVKESVRLLAKDLQNIDDLFSHLRNIQEKELGGDYYSSYGQGPKNVLDYEANVIDEVFDNEKLRNLYDNYFDCLKGYNRDARGELWVREMRFNLSNIKGELKSRSEDCWVKYWLDMEEAFLDFCECRYDDALNKYLKVELEHKERYCVYFRIGELYSLVGDMVTSLAYFDKVENLISLYGKNDYLNQFRINMRLAMVYWSLGGGFIDTAIQNIDEAEKIYYKHKSKKDRNGEAIFFQEHYSKLINNLCYYYLERYLYAKENMGKDKEAESHLNDCYSAADKKYRKLSRIISGGNINRNTLDTASWFLYHKYLLTGEKKLLKKAMDLCLSMKEYENKTVYSIKSLNLQKDHVQEIMSKADEVLGLRRENKLGYPIVKSQFLGK</sequence>
<dbReference type="AlphaFoldDB" id="B4S9A1"/>
<dbReference type="PANTHER" id="PTHR41773:SF1">
    <property type="entry name" value="RELA_SPOT DOMAIN-CONTAINING PROTEIN"/>
    <property type="match status" value="1"/>
</dbReference>
<organism evidence="3 4">
    <name type="scientific">Prosthecochloris aestuarii (strain DSM 271 / SK 413)</name>
    <dbReference type="NCBI Taxonomy" id="290512"/>
    <lineage>
        <taxon>Bacteria</taxon>
        <taxon>Pseudomonadati</taxon>
        <taxon>Chlorobiota</taxon>
        <taxon>Chlorobiia</taxon>
        <taxon>Chlorobiales</taxon>
        <taxon>Chlorobiaceae</taxon>
        <taxon>Prosthecochloris</taxon>
    </lineage>
</organism>
<evidence type="ECO:0000313" key="3">
    <source>
        <dbReference type="EMBL" id="ACF45133.1"/>
    </source>
</evidence>
<dbReference type="InterPro" id="IPR043519">
    <property type="entry name" value="NT_sf"/>
</dbReference>
<dbReference type="InterPro" id="IPR007685">
    <property type="entry name" value="RelA_SpoT"/>
</dbReference>
<proteinExistence type="predicted"/>
<dbReference type="CDD" id="cd05399">
    <property type="entry name" value="NT_Rel-Spo_like"/>
    <property type="match status" value="1"/>
</dbReference>
<dbReference type="PANTHER" id="PTHR41773">
    <property type="entry name" value="GTP PYROPHOSPHATASE-RELATED"/>
    <property type="match status" value="1"/>
</dbReference>
<dbReference type="Gene3D" id="1.10.287.860">
    <property type="entry name" value="Nucleotidyltransferase"/>
    <property type="match status" value="1"/>
</dbReference>
<dbReference type="STRING" id="290512.Paes_0070"/>
<gene>
    <name evidence="3" type="ordered locus">Paes_0070</name>
</gene>
<dbReference type="KEGG" id="paa:Paes_0070"/>
<dbReference type="InterPro" id="IPR011990">
    <property type="entry name" value="TPR-like_helical_dom_sf"/>
</dbReference>
<dbReference type="Gene3D" id="3.30.460.10">
    <property type="entry name" value="Beta Polymerase, domain 2"/>
    <property type="match status" value="1"/>
</dbReference>
<name>B4S9A1_PROA2</name>
<accession>B4S9A1</accession>
<dbReference type="Gene3D" id="1.25.40.10">
    <property type="entry name" value="Tetratricopeptide repeat domain"/>
    <property type="match status" value="1"/>
</dbReference>
<protein>
    <submittedName>
        <fullName evidence="3">RelA/SpoT domain protein</fullName>
    </submittedName>
</protein>
<dbReference type="SMART" id="SM00954">
    <property type="entry name" value="RelA_SpoT"/>
    <property type="match status" value="1"/>
</dbReference>
<dbReference type="Pfam" id="PF04607">
    <property type="entry name" value="RelA_SpoT"/>
    <property type="match status" value="1"/>
</dbReference>
<dbReference type="GO" id="GO:0015969">
    <property type="term" value="P:guanosine tetraphosphate metabolic process"/>
    <property type="evidence" value="ECO:0007669"/>
    <property type="project" value="InterPro"/>
</dbReference>
<keyword evidence="1" id="KW-0175">Coiled coil</keyword>
<dbReference type="RefSeq" id="WP_012504670.1">
    <property type="nucleotide sequence ID" value="NC_011059.1"/>
</dbReference>
<feature type="coiled-coil region" evidence="1">
    <location>
        <begin position="9"/>
        <end position="36"/>
    </location>
</feature>